<dbReference type="GO" id="GO:0016020">
    <property type="term" value="C:membrane"/>
    <property type="evidence" value="ECO:0007669"/>
    <property type="project" value="GOC"/>
</dbReference>
<reference evidence="2" key="2">
    <citation type="submission" date="2023-06" db="EMBL/GenBank/DDBJ databases">
        <title>Pangenomics reveal diversification of enzyme families and niche specialization in globally abundant SAR202 bacteria.</title>
        <authorList>
            <person name="Saw J.H.W."/>
        </authorList>
    </citation>
    <scope>NUCLEOTIDE SEQUENCE [LARGE SCALE GENOMIC DNA]</scope>
    <source>
        <strain evidence="2">JH1073</strain>
    </source>
</reference>
<dbReference type="EMBL" id="CP046147">
    <property type="protein sequence ID" value="WFG38867.1"/>
    <property type="molecule type" value="Genomic_DNA"/>
</dbReference>
<name>A0AAJ5ZH90_9CHLR</name>
<evidence type="ECO:0008006" key="3">
    <source>
        <dbReference type="Google" id="ProtNLM"/>
    </source>
</evidence>
<reference evidence="1 2" key="1">
    <citation type="submission" date="2019-11" db="EMBL/GenBank/DDBJ databases">
        <authorList>
            <person name="Cho J.-C."/>
        </authorList>
    </citation>
    <scope>NUCLEOTIDE SEQUENCE [LARGE SCALE GENOMIC DNA]</scope>
    <source>
        <strain evidence="1 2">JH1073</strain>
    </source>
</reference>
<accession>A0AAJ5ZH90</accession>
<evidence type="ECO:0000313" key="2">
    <source>
        <dbReference type="Proteomes" id="UP001219901"/>
    </source>
</evidence>
<dbReference type="RefSeq" id="WP_342841618.1">
    <property type="nucleotide sequence ID" value="NZ_CP046146.1"/>
</dbReference>
<sequence>MDNKPTLTVAFVLTTKVHYALQTYEPIIRHMLTNSNLTTLGISVGKRPMSQAEHNAMDGIFDVNLENPFNSNWRNGSNSILNLKPFQFGRLWKSVRKTNRTYAAFLKLHKPDVLIVQIDRESPATNLIESAQRLGIPCLLLQGAMSGKNLSYRSKYSVSNRVAKWLIGYSSGHHLEGQGGCDRIGAWGKSGANYYEHAGLQSSHVAQVGSPRLDTYMTELANSDTTSTCEILGIEPNTNFTLLATSPLDSIAEPGENISAIRTIIETAIEVSKQNPNFQLVVKPHPRELPSFEKYGIAELCRSSTAVTLARDISIAEALAASDRVIVFYSTVALEAALAGKPCIAFNPFNWNFGEEYTDIKLIDELTSTDQLRDFFTSSKEVLTVGDPSYFITDVGKSAKSVSSLIHHMAGYKM</sequence>
<dbReference type="GO" id="GO:0008915">
    <property type="term" value="F:lipid-A-disaccharide synthase activity"/>
    <property type="evidence" value="ECO:0007669"/>
    <property type="project" value="InterPro"/>
</dbReference>
<dbReference type="SUPFAM" id="SSF53756">
    <property type="entry name" value="UDP-Glycosyltransferase/glycogen phosphorylase"/>
    <property type="match status" value="1"/>
</dbReference>
<protein>
    <recommendedName>
        <fullName evidence="3">UDP-N-acetyl glucosamine 2-epimerase</fullName>
    </recommendedName>
</protein>
<dbReference type="InterPro" id="IPR043148">
    <property type="entry name" value="TagF_C"/>
</dbReference>
<dbReference type="GO" id="GO:0009245">
    <property type="term" value="P:lipid A biosynthetic process"/>
    <property type="evidence" value="ECO:0007669"/>
    <property type="project" value="InterPro"/>
</dbReference>
<dbReference type="Proteomes" id="UP001219901">
    <property type="component" value="Chromosome"/>
</dbReference>
<gene>
    <name evidence="1" type="ORF">GKO48_04310</name>
</gene>
<dbReference type="Pfam" id="PF02684">
    <property type="entry name" value="LpxB"/>
    <property type="match status" value="1"/>
</dbReference>
<organism evidence="1 2">
    <name type="scientific">Candidatus Lucifugimonas marina</name>
    <dbReference type="NCBI Taxonomy" id="3038979"/>
    <lineage>
        <taxon>Bacteria</taxon>
        <taxon>Bacillati</taxon>
        <taxon>Chloroflexota</taxon>
        <taxon>Dehalococcoidia</taxon>
        <taxon>SAR202 cluster</taxon>
        <taxon>Candidatus Lucifugimonadales</taxon>
        <taxon>Candidatus Lucifugimonadaceae</taxon>
        <taxon>Candidatus Lucifugimonas</taxon>
    </lineage>
</organism>
<evidence type="ECO:0000313" key="1">
    <source>
        <dbReference type="EMBL" id="WFG38867.1"/>
    </source>
</evidence>
<keyword evidence="2" id="KW-1185">Reference proteome</keyword>
<proteinExistence type="predicted"/>
<dbReference type="AlphaFoldDB" id="A0AAJ5ZH90"/>
<dbReference type="InterPro" id="IPR003835">
    <property type="entry name" value="Glyco_trans_19"/>
</dbReference>
<dbReference type="Gene3D" id="3.40.50.12580">
    <property type="match status" value="1"/>
</dbReference>